<dbReference type="EMBL" id="JADIKE010000029">
    <property type="protein sequence ID" value="MBM7124790.1"/>
    <property type="molecule type" value="Genomic_DNA"/>
</dbReference>
<evidence type="ECO:0000259" key="1">
    <source>
        <dbReference type="Pfam" id="PF07484"/>
    </source>
</evidence>
<evidence type="ECO:0000313" key="2">
    <source>
        <dbReference type="EMBL" id="MBM7124790.1"/>
    </source>
</evidence>
<gene>
    <name evidence="2" type="ORF">ISP19_05305</name>
</gene>
<reference evidence="2" key="1">
    <citation type="submission" date="2020-10" db="EMBL/GenBank/DDBJ databases">
        <title>Phylogeny of dyella-like bacteria.</title>
        <authorList>
            <person name="Fu J."/>
        </authorList>
    </citation>
    <scope>NUCLEOTIDE SEQUENCE</scope>
    <source>
        <strain evidence="2">DHOC52</strain>
    </source>
</reference>
<keyword evidence="3" id="KW-1185">Reference proteome</keyword>
<dbReference type="Pfam" id="PF07484">
    <property type="entry name" value="Collar"/>
    <property type="match status" value="1"/>
</dbReference>
<comment type="caution">
    <text evidence="2">The sequence shown here is derived from an EMBL/GenBank/DDBJ whole genome shotgun (WGS) entry which is preliminary data.</text>
</comment>
<sequence>MTDAYLGEIQLFSFPYAPVNWASCNGQLLPIQRYTALFSLLGTYYGGDGRSTFALPNLNGFTTCSQGQGPGLSLRSIGESFGEDQVSLNLTELPSHTHSMSVYEQPDTTKRVGAPQNGYGLLPPVNTRPFLATAPNTSFAINTISPAGNSLPHLNQQPFLVLNYCICLQGVFPTYS</sequence>
<dbReference type="RefSeq" id="WP_204680321.1">
    <property type="nucleotide sequence ID" value="NZ_BSNR01000011.1"/>
</dbReference>
<dbReference type="InterPro" id="IPR037053">
    <property type="entry name" value="Phage_tail_collar_dom_sf"/>
</dbReference>
<evidence type="ECO:0000313" key="3">
    <source>
        <dbReference type="Proteomes" id="UP001430149"/>
    </source>
</evidence>
<dbReference type="Proteomes" id="UP001430149">
    <property type="component" value="Unassembled WGS sequence"/>
</dbReference>
<protein>
    <submittedName>
        <fullName evidence="2">Phage tail protein</fullName>
    </submittedName>
</protein>
<name>A0ABS2K163_9GAMM</name>
<organism evidence="2 3">
    <name type="scientific">Dyella flava</name>
    <dbReference type="NCBI Taxonomy" id="1920170"/>
    <lineage>
        <taxon>Bacteria</taxon>
        <taxon>Pseudomonadati</taxon>
        <taxon>Pseudomonadota</taxon>
        <taxon>Gammaproteobacteria</taxon>
        <taxon>Lysobacterales</taxon>
        <taxon>Rhodanobacteraceae</taxon>
        <taxon>Dyella</taxon>
    </lineage>
</organism>
<feature type="domain" description="Phage tail collar" evidence="1">
    <location>
        <begin position="7"/>
        <end position="60"/>
    </location>
</feature>
<dbReference type="SUPFAM" id="SSF88874">
    <property type="entry name" value="Receptor-binding domain of short tail fibre protein gp12"/>
    <property type="match status" value="1"/>
</dbReference>
<dbReference type="Gene3D" id="3.90.1340.10">
    <property type="entry name" value="Phage tail collar domain"/>
    <property type="match status" value="1"/>
</dbReference>
<proteinExistence type="predicted"/>
<accession>A0ABS2K163</accession>
<dbReference type="InterPro" id="IPR011083">
    <property type="entry name" value="Phage_tail_collar_dom"/>
</dbReference>